<dbReference type="GO" id="GO:0004252">
    <property type="term" value="F:serine-type endopeptidase activity"/>
    <property type="evidence" value="ECO:0007669"/>
    <property type="project" value="InterPro"/>
</dbReference>
<dbReference type="InterPro" id="IPR051333">
    <property type="entry name" value="CLIP_Serine_Protease"/>
</dbReference>
<keyword evidence="3" id="KW-1185">Reference proteome</keyword>
<protein>
    <submittedName>
        <fullName evidence="2">Mannan-binding lectin serine protease 1</fullName>
    </submittedName>
</protein>
<dbReference type="Proteomes" id="UP000188320">
    <property type="component" value="Unassembled WGS sequence"/>
</dbReference>
<evidence type="ECO:0000259" key="1">
    <source>
        <dbReference type="PROSITE" id="PS50240"/>
    </source>
</evidence>
<dbReference type="GO" id="GO:0006508">
    <property type="term" value="P:proteolysis"/>
    <property type="evidence" value="ECO:0007669"/>
    <property type="project" value="UniProtKB-KW"/>
</dbReference>
<keyword evidence="2" id="KW-0645">Protease</keyword>
<dbReference type="PROSITE" id="PS50240">
    <property type="entry name" value="TRYPSIN_DOM"/>
    <property type="match status" value="1"/>
</dbReference>
<gene>
    <name evidence="2" type="ORF">AX774_g6684</name>
</gene>
<accession>A0A1R1PG42</accession>
<reference evidence="3" key="1">
    <citation type="submission" date="2017-01" db="EMBL/GenBank/DDBJ databases">
        <authorList>
            <person name="Wang Y."/>
            <person name="White M."/>
            <person name="Kvist S."/>
            <person name="Moncalvo J.-M."/>
        </authorList>
    </citation>
    <scope>NUCLEOTIDE SEQUENCE [LARGE SCALE GENOMIC DNA]</scope>
    <source>
        <strain evidence="3">COL-18-3</strain>
    </source>
</reference>
<organism evidence="2 3">
    <name type="scientific">Zancudomyces culisetae</name>
    <name type="common">Gut fungus</name>
    <name type="synonym">Smittium culisetae</name>
    <dbReference type="NCBI Taxonomy" id="1213189"/>
    <lineage>
        <taxon>Eukaryota</taxon>
        <taxon>Fungi</taxon>
        <taxon>Fungi incertae sedis</taxon>
        <taxon>Zoopagomycota</taxon>
        <taxon>Kickxellomycotina</taxon>
        <taxon>Harpellomycetes</taxon>
        <taxon>Harpellales</taxon>
        <taxon>Legeriomycetaceae</taxon>
        <taxon>Zancudomyces</taxon>
    </lineage>
</organism>
<feature type="domain" description="Peptidase S1" evidence="1">
    <location>
        <begin position="75"/>
        <end position="295"/>
    </location>
</feature>
<dbReference type="PANTHER" id="PTHR24260:SF136">
    <property type="entry name" value="GH08193P-RELATED"/>
    <property type="match status" value="1"/>
</dbReference>
<comment type="caution">
    <text evidence="2">The sequence shown here is derived from an EMBL/GenBank/DDBJ whole genome shotgun (WGS) entry which is preliminary data.</text>
</comment>
<name>A0A1R1PG42_ZANCU</name>
<proteinExistence type="predicted"/>
<sequence length="295" mass="32118">MYFLPYPLRLVYTIGQVVNFANKYSQYSTSPCKHIITALSLGSIAAAHTASVGSVDSNGISPQSEASEFHNDAEALNGEPVKREDFPFIGMLRVYNGGGSIGCSASMISDNIAVAAASCCLYDYDISKLGAFPGLITTYIETPTFNYTFTVAIMKIHIHPEFSPVTLENDIAVIDLGTSASKDPFTPVAIYTGNVTDDMNLATTLHKFTQSPSSSSTCKDANANWSDNNKNLVCTLEKDGKDLENGDRGDPLLYINNGVHFLVGIASATGKFWEWCGRFSRKCWNKVLYPCTQLH</sequence>
<dbReference type="OrthoDB" id="6357057at2759"/>
<dbReference type="Pfam" id="PF00089">
    <property type="entry name" value="Trypsin"/>
    <property type="match status" value="1"/>
</dbReference>
<evidence type="ECO:0000313" key="2">
    <source>
        <dbReference type="EMBL" id="OMH79893.1"/>
    </source>
</evidence>
<dbReference type="AlphaFoldDB" id="A0A1R1PG42"/>
<dbReference type="PANTHER" id="PTHR24260">
    <property type="match status" value="1"/>
</dbReference>
<dbReference type="Gene3D" id="2.40.10.10">
    <property type="entry name" value="Trypsin-like serine proteases"/>
    <property type="match status" value="2"/>
</dbReference>
<keyword evidence="2" id="KW-0378">Hydrolase</keyword>
<dbReference type="InterPro" id="IPR043504">
    <property type="entry name" value="Peptidase_S1_PA_chymotrypsin"/>
</dbReference>
<dbReference type="SUPFAM" id="SSF50494">
    <property type="entry name" value="Trypsin-like serine proteases"/>
    <property type="match status" value="1"/>
</dbReference>
<dbReference type="InterPro" id="IPR009003">
    <property type="entry name" value="Peptidase_S1_PA"/>
</dbReference>
<evidence type="ECO:0000313" key="3">
    <source>
        <dbReference type="Proteomes" id="UP000188320"/>
    </source>
</evidence>
<dbReference type="SMART" id="SM00020">
    <property type="entry name" value="Tryp_SPc"/>
    <property type="match status" value="1"/>
</dbReference>
<dbReference type="EMBL" id="LSSK01001375">
    <property type="protein sequence ID" value="OMH79893.1"/>
    <property type="molecule type" value="Genomic_DNA"/>
</dbReference>
<dbReference type="InterPro" id="IPR001254">
    <property type="entry name" value="Trypsin_dom"/>
</dbReference>